<sequence>MINQKQAEEMLTSQPPRVQDALIDALPAEDVRYLLKAAVRLLWGEDVA</sequence>
<dbReference type="Proteomes" id="UP001204562">
    <property type="component" value="Unassembled WGS sequence"/>
</dbReference>
<dbReference type="EMBL" id="JANFYS010000001">
    <property type="protein sequence ID" value="MCQ4769088.1"/>
    <property type="molecule type" value="Genomic_DNA"/>
</dbReference>
<evidence type="ECO:0000313" key="3">
    <source>
        <dbReference type="Proteomes" id="UP001204562"/>
    </source>
</evidence>
<dbReference type="RefSeq" id="WP_256302948.1">
    <property type="nucleotide sequence ID" value="NZ_JANFYS010000001.1"/>
</dbReference>
<name>A0AAW5JJZ8_9FIRM</name>
<evidence type="ECO:0000313" key="1">
    <source>
        <dbReference type="EMBL" id="MCQ4769035.1"/>
    </source>
</evidence>
<dbReference type="EMBL" id="JANFYS010000001">
    <property type="protein sequence ID" value="MCQ4769035.1"/>
    <property type="molecule type" value="Genomic_DNA"/>
</dbReference>
<reference evidence="1" key="1">
    <citation type="submission" date="2022-06" db="EMBL/GenBank/DDBJ databases">
        <title>Isolation of gut microbiota from human fecal samples.</title>
        <authorList>
            <person name="Pamer E.G."/>
            <person name="Barat B."/>
            <person name="Waligurski E."/>
            <person name="Medina S."/>
            <person name="Paddock L."/>
            <person name="Mostad J."/>
        </authorList>
    </citation>
    <scope>NUCLEOTIDE SEQUENCE</scope>
    <source>
        <strain evidence="1">DFI.9.91</strain>
    </source>
</reference>
<gene>
    <name evidence="1" type="ORF">NE579_00960</name>
    <name evidence="2" type="ORF">NE579_01235</name>
</gene>
<organism evidence="1 3">
    <name type="scientific">Intestinimonas massiliensis</name>
    <name type="common">ex Afouda et al. 2020</name>
    <dbReference type="NCBI Taxonomy" id="1673721"/>
    <lineage>
        <taxon>Bacteria</taxon>
        <taxon>Bacillati</taxon>
        <taxon>Bacillota</taxon>
        <taxon>Clostridia</taxon>
        <taxon>Eubacteriales</taxon>
        <taxon>Intestinimonas</taxon>
    </lineage>
</organism>
<proteinExistence type="predicted"/>
<dbReference type="AlphaFoldDB" id="A0AAW5JJZ8"/>
<accession>A0AAW5JJZ8</accession>
<comment type="caution">
    <text evidence="1">The sequence shown here is derived from an EMBL/GenBank/DDBJ whole genome shotgun (WGS) entry which is preliminary data.</text>
</comment>
<evidence type="ECO:0000313" key="2">
    <source>
        <dbReference type="EMBL" id="MCQ4769088.1"/>
    </source>
</evidence>
<protein>
    <submittedName>
        <fullName evidence="1">Uncharacterized protein</fullName>
    </submittedName>
</protein>